<organism evidence="2 3">
    <name type="scientific">Rhizobium rhizoryzae</name>
    <dbReference type="NCBI Taxonomy" id="451876"/>
    <lineage>
        <taxon>Bacteria</taxon>
        <taxon>Pseudomonadati</taxon>
        <taxon>Pseudomonadota</taxon>
        <taxon>Alphaproteobacteria</taxon>
        <taxon>Hyphomicrobiales</taxon>
        <taxon>Rhizobiaceae</taxon>
        <taxon>Rhizobium/Agrobacterium group</taxon>
        <taxon>Rhizobium</taxon>
    </lineage>
</organism>
<comment type="caution">
    <text evidence="2">The sequence shown here is derived from an EMBL/GenBank/DDBJ whole genome shotgun (WGS) entry which is preliminary data.</text>
</comment>
<proteinExistence type="predicted"/>
<evidence type="ECO:0000256" key="1">
    <source>
        <dbReference type="SAM" id="Phobius"/>
    </source>
</evidence>
<reference evidence="2 3" key="1">
    <citation type="submission" date="2020-08" db="EMBL/GenBank/DDBJ databases">
        <title>Genomic Encyclopedia of Type Strains, Phase IV (KMG-IV): sequencing the most valuable type-strain genomes for metagenomic binning, comparative biology and taxonomic classification.</title>
        <authorList>
            <person name="Goeker M."/>
        </authorList>
    </citation>
    <scope>NUCLEOTIDE SEQUENCE [LARGE SCALE GENOMIC DNA]</scope>
    <source>
        <strain evidence="2 3">DSM 29514</strain>
    </source>
</reference>
<dbReference type="EMBL" id="JACIEC010000001">
    <property type="protein sequence ID" value="MBB4141687.1"/>
    <property type="molecule type" value="Genomic_DNA"/>
</dbReference>
<dbReference type="Proteomes" id="UP000519897">
    <property type="component" value="Unassembled WGS sequence"/>
</dbReference>
<dbReference type="AlphaFoldDB" id="A0A7W6PQ95"/>
<accession>A0A7W6PQ95</accession>
<keyword evidence="1" id="KW-1133">Transmembrane helix</keyword>
<gene>
    <name evidence="2" type="ORF">GGQ72_000186</name>
</gene>
<protein>
    <submittedName>
        <fullName evidence="2">Uncharacterized protein</fullName>
    </submittedName>
</protein>
<name>A0A7W6PQ95_9HYPH</name>
<keyword evidence="1" id="KW-0812">Transmembrane</keyword>
<evidence type="ECO:0000313" key="3">
    <source>
        <dbReference type="Proteomes" id="UP000519897"/>
    </source>
</evidence>
<sequence length="63" mass="6697">MALLTSDMAEQLEDRSMTETTHHPLRPVFVAVFALKIAVASLLIGAAAFAPSVSAEGSYFVSE</sequence>
<evidence type="ECO:0000313" key="2">
    <source>
        <dbReference type="EMBL" id="MBB4141687.1"/>
    </source>
</evidence>
<keyword evidence="1" id="KW-0472">Membrane</keyword>
<feature type="transmembrane region" description="Helical" evidence="1">
    <location>
        <begin position="28"/>
        <end position="50"/>
    </location>
</feature>
<dbReference type="RefSeq" id="WP_062554012.1">
    <property type="nucleotide sequence ID" value="NZ_CP049250.1"/>
</dbReference>
<keyword evidence="3" id="KW-1185">Reference proteome</keyword>